<keyword evidence="3" id="KW-0805">Transcription regulation</keyword>
<dbReference type="Pfam" id="PF07571">
    <property type="entry name" value="TAF6_C"/>
    <property type="match status" value="1"/>
</dbReference>
<dbReference type="GO" id="GO:0046982">
    <property type="term" value="F:protein heterodimerization activity"/>
    <property type="evidence" value="ECO:0007669"/>
    <property type="project" value="InterPro"/>
</dbReference>
<dbReference type="InterPro" id="IPR016024">
    <property type="entry name" value="ARM-type_fold"/>
</dbReference>
<dbReference type="GO" id="GO:0051123">
    <property type="term" value="P:RNA polymerase II preinitiation complex assembly"/>
    <property type="evidence" value="ECO:0007669"/>
    <property type="project" value="TreeGrafter"/>
</dbReference>
<dbReference type="CDD" id="cd22931">
    <property type="entry name" value="HFD_TAF6"/>
    <property type="match status" value="1"/>
</dbReference>
<evidence type="ECO:0000256" key="4">
    <source>
        <dbReference type="ARBA" id="ARBA00023163"/>
    </source>
</evidence>
<dbReference type="InterPro" id="IPR009072">
    <property type="entry name" value="Histone-fold"/>
</dbReference>
<dbReference type="OrthoDB" id="361039at2759"/>
<dbReference type="InterPro" id="IPR037796">
    <property type="entry name" value="TAF6"/>
</dbReference>
<dbReference type="CDD" id="cd08050">
    <property type="entry name" value="TAF6C"/>
    <property type="match status" value="1"/>
</dbReference>
<dbReference type="EMBL" id="NAJL01000042">
    <property type="protein sequence ID" value="TKA24604.1"/>
    <property type="molecule type" value="Genomic_DNA"/>
</dbReference>
<gene>
    <name evidence="9" type="ORF">B0A50_06364</name>
</gene>
<name>A0A4U0TR81_9PEZI</name>
<keyword evidence="10" id="KW-1185">Reference proteome</keyword>
<dbReference type="GO" id="GO:0000124">
    <property type="term" value="C:SAGA complex"/>
    <property type="evidence" value="ECO:0007669"/>
    <property type="project" value="InterPro"/>
</dbReference>
<evidence type="ECO:0000313" key="9">
    <source>
        <dbReference type="EMBL" id="TKA24604.1"/>
    </source>
</evidence>
<dbReference type="AlphaFoldDB" id="A0A4U0TR81"/>
<dbReference type="GO" id="GO:0016251">
    <property type="term" value="F:RNA polymerase II general transcription initiation factor activity"/>
    <property type="evidence" value="ECO:0007669"/>
    <property type="project" value="InterPro"/>
</dbReference>
<protein>
    <recommendedName>
        <fullName evidence="6">TBP-associated factor 6</fullName>
    </recommendedName>
    <alternativeName>
        <fullName evidence="7">Transcription initiation factor TFIID subunit 6</fullName>
    </alternativeName>
</protein>
<dbReference type="SUPFAM" id="SSF48371">
    <property type="entry name" value="ARM repeat"/>
    <property type="match status" value="1"/>
</dbReference>
<dbReference type="InterPro" id="IPR004823">
    <property type="entry name" value="TAF_TATA-bd_Histone-like_dom"/>
</dbReference>
<evidence type="ECO:0000256" key="2">
    <source>
        <dbReference type="ARBA" id="ARBA00007688"/>
    </source>
</evidence>
<comment type="subcellular location">
    <subcellularLocation>
        <location evidence="1">Nucleus</location>
    </subcellularLocation>
</comment>
<proteinExistence type="inferred from homology"/>
<evidence type="ECO:0000259" key="8">
    <source>
        <dbReference type="SMART" id="SM00803"/>
    </source>
</evidence>
<evidence type="ECO:0000256" key="5">
    <source>
        <dbReference type="ARBA" id="ARBA00023242"/>
    </source>
</evidence>
<evidence type="ECO:0000313" key="10">
    <source>
        <dbReference type="Proteomes" id="UP000308549"/>
    </source>
</evidence>
<dbReference type="Proteomes" id="UP000308549">
    <property type="component" value="Unassembled WGS sequence"/>
</dbReference>
<evidence type="ECO:0000256" key="1">
    <source>
        <dbReference type="ARBA" id="ARBA00004123"/>
    </source>
</evidence>
<dbReference type="FunFam" id="1.10.20.10:FF:000033">
    <property type="entry name" value="Transcription initiation factor TFIID complex subunit"/>
    <property type="match status" value="1"/>
</dbReference>
<dbReference type="PANTHER" id="PTHR10221:SF9">
    <property type="entry name" value="TRANSCRIPTION INITIATION FACTOR TFIID SUBUNIT 6"/>
    <property type="match status" value="1"/>
</dbReference>
<keyword evidence="5" id="KW-0539">Nucleus</keyword>
<dbReference type="PANTHER" id="PTHR10221">
    <property type="entry name" value="TRANSCRIPTION INITIATION FACTOR TFIID SUBUNIT 6"/>
    <property type="match status" value="1"/>
</dbReference>
<dbReference type="SUPFAM" id="SSF47113">
    <property type="entry name" value="Histone-fold"/>
    <property type="match status" value="1"/>
</dbReference>
<evidence type="ECO:0000256" key="7">
    <source>
        <dbReference type="ARBA" id="ARBA00093655"/>
    </source>
</evidence>
<dbReference type="InterPro" id="IPR011442">
    <property type="entry name" value="TAF6_C"/>
</dbReference>
<dbReference type="FunFam" id="1.25.40.770:FF:000001">
    <property type="entry name" value="Transcription initiation factor TFIID subunit 6"/>
    <property type="match status" value="1"/>
</dbReference>
<keyword evidence="4" id="KW-0804">Transcription</keyword>
<dbReference type="Gene3D" id="1.10.20.10">
    <property type="entry name" value="Histone, subunit A"/>
    <property type="match status" value="1"/>
</dbReference>
<dbReference type="SMART" id="SM00803">
    <property type="entry name" value="TAF"/>
    <property type="match status" value="1"/>
</dbReference>
<dbReference type="Pfam" id="PF02969">
    <property type="entry name" value="TAF"/>
    <property type="match status" value="1"/>
</dbReference>
<dbReference type="Gene3D" id="1.25.40.770">
    <property type="entry name" value="TAF6, C-terminal HEAT repeat domain"/>
    <property type="match status" value="1"/>
</dbReference>
<organism evidence="9 10">
    <name type="scientific">Salinomyces thailandicus</name>
    <dbReference type="NCBI Taxonomy" id="706561"/>
    <lineage>
        <taxon>Eukaryota</taxon>
        <taxon>Fungi</taxon>
        <taxon>Dikarya</taxon>
        <taxon>Ascomycota</taxon>
        <taxon>Pezizomycotina</taxon>
        <taxon>Dothideomycetes</taxon>
        <taxon>Dothideomycetidae</taxon>
        <taxon>Mycosphaerellales</taxon>
        <taxon>Teratosphaeriaceae</taxon>
        <taxon>Salinomyces</taxon>
    </lineage>
</organism>
<evidence type="ECO:0000256" key="6">
    <source>
        <dbReference type="ARBA" id="ARBA00076308"/>
    </source>
</evidence>
<reference evidence="9 10" key="1">
    <citation type="submission" date="2017-03" db="EMBL/GenBank/DDBJ databases">
        <title>Genomes of endolithic fungi from Antarctica.</title>
        <authorList>
            <person name="Coleine C."/>
            <person name="Masonjones S."/>
            <person name="Stajich J.E."/>
        </authorList>
    </citation>
    <scope>NUCLEOTIDE SEQUENCE [LARGE SCALE GENOMIC DNA]</scope>
    <source>
        <strain evidence="9 10">CCFEE 6315</strain>
    </source>
</reference>
<comment type="caution">
    <text evidence="9">The sequence shown here is derived from an EMBL/GenBank/DDBJ whole genome shotgun (WGS) entry which is preliminary data.</text>
</comment>
<accession>A0A4U0TR81</accession>
<dbReference type="InterPro" id="IPR046344">
    <property type="entry name" value="TAF6_C_sf"/>
</dbReference>
<dbReference type="GO" id="GO:0003713">
    <property type="term" value="F:transcription coactivator activity"/>
    <property type="evidence" value="ECO:0007669"/>
    <property type="project" value="TreeGrafter"/>
</dbReference>
<dbReference type="GO" id="GO:0005669">
    <property type="term" value="C:transcription factor TFIID complex"/>
    <property type="evidence" value="ECO:0007669"/>
    <property type="project" value="InterPro"/>
</dbReference>
<feature type="domain" description="TATA box binding protein associated factor (TAF) histone-like fold" evidence="8">
    <location>
        <begin position="3"/>
        <end position="66"/>
    </location>
</feature>
<sequence>MSVWNPENVTDVAESIGIASLNREVVEHLARDVEFRISEVLTEALKFMRHAKRTTLTTQDVSQALRLLEVEPLYGYESTRPLRFGEASIGPGQPLFYVEDEEADLEKLINAPLPKVPREISFTAHWLAVEGVQPSIPQNPIPTQQQVDMAARGPAGNSTLAALSGNDNPNTRPPVKHVLSKELQLYFDRVAPAIMDPSNEDYRNAAFASLKTDTGIHQLVPYFVQYVADKVTHNLKSIFTLTSSMQLLAALLENPSLYMAPYVPSIVPAILTCLIGKHLGPTSSSTSSQSTNNPDTHFALRDFTASLLAQLARRYAPTSTTLKPRIARACLSALLDKTKTFGTHYGALLGLTFIAGAAGVRSLILPNLGAYDAVLKAGLEDEGKKEGAEVVVQAIIRALGTLEDDAVMVNGEVEVNGHPEGDALREQLREVLGEVVGMRVFESGRQGLIKAVLEKDLVV</sequence>
<evidence type="ECO:0000256" key="3">
    <source>
        <dbReference type="ARBA" id="ARBA00023015"/>
    </source>
</evidence>
<dbReference type="GO" id="GO:0006325">
    <property type="term" value="P:chromatin organization"/>
    <property type="evidence" value="ECO:0007669"/>
    <property type="project" value="UniProtKB-ARBA"/>
</dbReference>
<comment type="similarity">
    <text evidence="2">Belongs to the TAF6 family.</text>
</comment>
<dbReference type="GO" id="GO:0046695">
    <property type="term" value="C:SLIK (SAGA-like) complex"/>
    <property type="evidence" value="ECO:0007669"/>
    <property type="project" value="InterPro"/>
</dbReference>